<dbReference type="InterPro" id="IPR020843">
    <property type="entry name" value="ER"/>
</dbReference>
<dbReference type="PANTHER" id="PTHR43482">
    <property type="entry name" value="PROTEIN AST1-RELATED"/>
    <property type="match status" value="1"/>
</dbReference>
<dbReference type="InterPro" id="IPR036291">
    <property type="entry name" value="NAD(P)-bd_dom_sf"/>
</dbReference>
<dbReference type="Pfam" id="PF08240">
    <property type="entry name" value="ADH_N"/>
    <property type="match status" value="1"/>
</dbReference>
<dbReference type="OrthoDB" id="48850at2759"/>
<accession>B7FRA2</accession>
<reference evidence="3 4" key="1">
    <citation type="journal article" date="2008" name="Nature">
        <title>The Phaeodactylum genome reveals the evolutionary history of diatom genomes.</title>
        <authorList>
            <person name="Bowler C."/>
            <person name="Allen A.E."/>
            <person name="Badger J.H."/>
            <person name="Grimwood J."/>
            <person name="Jabbari K."/>
            <person name="Kuo A."/>
            <person name="Maheswari U."/>
            <person name="Martens C."/>
            <person name="Maumus F."/>
            <person name="Otillar R.P."/>
            <person name="Rayko E."/>
            <person name="Salamov A."/>
            <person name="Vandepoele K."/>
            <person name="Beszteri B."/>
            <person name="Gruber A."/>
            <person name="Heijde M."/>
            <person name="Katinka M."/>
            <person name="Mock T."/>
            <person name="Valentin K."/>
            <person name="Verret F."/>
            <person name="Berges J.A."/>
            <person name="Brownlee C."/>
            <person name="Cadoret J.P."/>
            <person name="Chiovitti A."/>
            <person name="Choi C.J."/>
            <person name="Coesel S."/>
            <person name="De Martino A."/>
            <person name="Detter J.C."/>
            <person name="Durkin C."/>
            <person name="Falciatore A."/>
            <person name="Fournet J."/>
            <person name="Haruta M."/>
            <person name="Huysman M.J."/>
            <person name="Jenkins B.D."/>
            <person name="Jiroutova K."/>
            <person name="Jorgensen R.E."/>
            <person name="Joubert Y."/>
            <person name="Kaplan A."/>
            <person name="Kroger N."/>
            <person name="Kroth P.G."/>
            <person name="La Roche J."/>
            <person name="Lindquist E."/>
            <person name="Lommer M."/>
            <person name="Martin-Jezequel V."/>
            <person name="Lopez P.J."/>
            <person name="Lucas S."/>
            <person name="Mangogna M."/>
            <person name="McGinnis K."/>
            <person name="Medlin L.K."/>
            <person name="Montsant A."/>
            <person name="Oudot-Le Secq M.P."/>
            <person name="Napoli C."/>
            <person name="Obornik M."/>
            <person name="Parker M.S."/>
            <person name="Petit J.L."/>
            <person name="Porcel B.M."/>
            <person name="Poulsen N."/>
            <person name="Robison M."/>
            <person name="Rychlewski L."/>
            <person name="Rynearson T.A."/>
            <person name="Schmutz J."/>
            <person name="Shapiro H."/>
            <person name="Siaut M."/>
            <person name="Stanley M."/>
            <person name="Sussman M.R."/>
            <person name="Taylor A.R."/>
            <person name="Vardi A."/>
            <person name="von Dassow P."/>
            <person name="Vyverman W."/>
            <person name="Willis A."/>
            <person name="Wyrwicz L.S."/>
            <person name="Rokhsar D.S."/>
            <person name="Weissenbach J."/>
            <person name="Armbrust E.V."/>
            <person name="Green B.R."/>
            <person name="Van de Peer Y."/>
            <person name="Grigoriev I.V."/>
        </authorList>
    </citation>
    <scope>NUCLEOTIDE SEQUENCE [LARGE SCALE GENOMIC DNA]</scope>
    <source>
        <strain evidence="3 4">CCAP 1055/1</strain>
    </source>
</reference>
<proteinExistence type="predicted"/>
<dbReference type="AlphaFoldDB" id="B7FRA2"/>
<keyword evidence="4" id="KW-1185">Reference proteome</keyword>
<dbReference type="InParanoid" id="B7FRA2"/>
<dbReference type="SUPFAM" id="SSF51735">
    <property type="entry name" value="NAD(P)-binding Rossmann-fold domains"/>
    <property type="match status" value="1"/>
</dbReference>
<name>B7FRA2_PHATC</name>
<dbReference type="InterPro" id="IPR011032">
    <property type="entry name" value="GroES-like_sf"/>
</dbReference>
<dbReference type="HOGENOM" id="CLU_641693_0_0_1"/>
<reference evidence="4" key="2">
    <citation type="submission" date="2008-08" db="EMBL/GenBank/DDBJ databases">
        <authorList>
            <consortium name="Diatom Consortium"/>
            <person name="Grigoriev I."/>
            <person name="Grimwood J."/>
            <person name="Kuo A."/>
            <person name="Otillar R.P."/>
            <person name="Salamov A."/>
            <person name="Detter J.C."/>
            <person name="Lindquist E."/>
            <person name="Shapiro H."/>
            <person name="Lucas S."/>
            <person name="Glavina del Rio T."/>
            <person name="Pitluck S."/>
            <person name="Rokhsar D."/>
            <person name="Bowler C."/>
        </authorList>
    </citation>
    <scope>GENOME REANNOTATION</scope>
    <source>
        <strain evidence="4">CCAP 1055/1</strain>
    </source>
</reference>
<protein>
    <recommendedName>
        <fullName evidence="2">Enoyl reductase (ER) domain-containing protein</fullName>
    </recommendedName>
</protein>
<dbReference type="EMBL" id="CM000605">
    <property type="protein sequence ID" value="EEC51469.1"/>
    <property type="molecule type" value="Genomic_DNA"/>
</dbReference>
<dbReference type="InterPro" id="IPR052585">
    <property type="entry name" value="Lipid_raft_assoc_Zn_ADH"/>
</dbReference>
<dbReference type="RefSeq" id="XP_002177006.1">
    <property type="nucleotide sequence ID" value="XM_002176970.1"/>
</dbReference>
<feature type="region of interest" description="Disordered" evidence="1">
    <location>
        <begin position="67"/>
        <end position="92"/>
    </location>
</feature>
<gene>
    <name evidence="3" type="ORF">PHATRDRAFT_42437</name>
</gene>
<dbReference type="Gene3D" id="3.90.180.10">
    <property type="entry name" value="Medium-chain alcohol dehydrogenases, catalytic domain"/>
    <property type="match status" value="1"/>
</dbReference>
<organism evidence="3 4">
    <name type="scientific">Phaeodactylum tricornutum (strain CCAP 1055/1)</name>
    <dbReference type="NCBI Taxonomy" id="556484"/>
    <lineage>
        <taxon>Eukaryota</taxon>
        <taxon>Sar</taxon>
        <taxon>Stramenopiles</taxon>
        <taxon>Ochrophyta</taxon>
        <taxon>Bacillariophyta</taxon>
        <taxon>Bacillariophyceae</taxon>
        <taxon>Bacillariophycidae</taxon>
        <taxon>Naviculales</taxon>
        <taxon>Phaeodactylaceae</taxon>
        <taxon>Phaeodactylum</taxon>
    </lineage>
</organism>
<evidence type="ECO:0000259" key="2">
    <source>
        <dbReference type="SMART" id="SM00829"/>
    </source>
</evidence>
<dbReference type="PaxDb" id="2850-Phatr42437"/>
<evidence type="ECO:0000313" key="3">
    <source>
        <dbReference type="EMBL" id="EEC51469.1"/>
    </source>
</evidence>
<sequence length="428" mass="47800">MMGLVPKPSAKDRHCKGFQCAALLLYTLRTCRIGQFVPTRNMDDTTMHRAASQDSTDIRSPRLKETFPSVANEGSPSLAEHASTTKPLTFPKPTHSRADNWMIVSYRRTRFSKFCKVDVHPEDYSKRNNLPRCRPSLVDPLPSTPLSDCDTCDADSNLHRQKDSLPDRVDVIVEATALCDQDLHIRRNASEIHKWWPCAFGSSFVGRAQACGPEAKEAGIKPGSRVAVIAKSGPIARYVPARAQDLVTVPKELDAADIACLIATYLPAFQALHHGRIRPYRYSRTCFKGRRILVTGGASPEGLAVVRLAQLAGAKDIFVTAPRAHFDVIKAQRAIPVDDNAEAWLDQLEGRIDIAIDLNFPRNFVFVRQSLARKGRLEQDFGFLLRMLALRKIRPHIDCFIRLGDVPETLLDLRAKLSTGTIICEPWK</sequence>
<dbReference type="GeneID" id="7196642"/>
<dbReference type="SMART" id="SM00829">
    <property type="entry name" value="PKS_ER"/>
    <property type="match status" value="1"/>
</dbReference>
<dbReference type="PANTHER" id="PTHR43482:SF1">
    <property type="entry name" value="PROTEIN AST1-RELATED"/>
    <property type="match status" value="1"/>
</dbReference>
<dbReference type="InterPro" id="IPR013154">
    <property type="entry name" value="ADH-like_N"/>
</dbReference>
<evidence type="ECO:0000313" key="4">
    <source>
        <dbReference type="Proteomes" id="UP000000759"/>
    </source>
</evidence>
<dbReference type="Gene3D" id="3.40.50.720">
    <property type="entry name" value="NAD(P)-binding Rossmann-like Domain"/>
    <property type="match status" value="1"/>
</dbReference>
<evidence type="ECO:0000256" key="1">
    <source>
        <dbReference type="SAM" id="MobiDB-lite"/>
    </source>
</evidence>
<dbReference type="SUPFAM" id="SSF50129">
    <property type="entry name" value="GroES-like"/>
    <property type="match status" value="1"/>
</dbReference>
<feature type="domain" description="Enoyl reductase (ER)" evidence="2">
    <location>
        <begin position="153"/>
        <end position="424"/>
    </location>
</feature>
<dbReference type="GO" id="GO:0016491">
    <property type="term" value="F:oxidoreductase activity"/>
    <property type="evidence" value="ECO:0007669"/>
    <property type="project" value="InterPro"/>
</dbReference>
<dbReference type="Proteomes" id="UP000000759">
    <property type="component" value="Chromosome 1"/>
</dbReference>
<dbReference type="KEGG" id="pti:PHATRDRAFT_42437"/>